<dbReference type="STRING" id="279058.LT85_2602"/>
<dbReference type="KEGG" id="care:LT85_2602"/>
<organism evidence="1 2">
    <name type="scientific">Collimonas arenae</name>
    <dbReference type="NCBI Taxonomy" id="279058"/>
    <lineage>
        <taxon>Bacteria</taxon>
        <taxon>Pseudomonadati</taxon>
        <taxon>Pseudomonadota</taxon>
        <taxon>Betaproteobacteria</taxon>
        <taxon>Burkholderiales</taxon>
        <taxon>Oxalobacteraceae</taxon>
        <taxon>Collimonas</taxon>
    </lineage>
</organism>
<evidence type="ECO:0000313" key="2">
    <source>
        <dbReference type="Proteomes" id="UP000030302"/>
    </source>
</evidence>
<reference evidence="2" key="1">
    <citation type="journal article" date="2014" name="Soil Biol. Biochem.">
        <title>Structure and function of bacterial communities in ageing soils: Insights from the Mendocino ecological staircase.</title>
        <authorList>
            <person name="Uroz S."/>
            <person name="Tech J.J."/>
            <person name="Sawaya N.A."/>
            <person name="Frey-Klett P."/>
            <person name="Leveau J.H.J."/>
        </authorList>
    </citation>
    <scope>NUCLEOTIDE SEQUENCE [LARGE SCALE GENOMIC DNA]</scope>
    <source>
        <strain evidence="2">Cal35</strain>
    </source>
</reference>
<dbReference type="HOGENOM" id="CLU_3249901_0_0_4"/>
<dbReference type="AlphaFoldDB" id="A0A0A1FDC6"/>
<accession>A0A0A1FDC6</accession>
<keyword evidence="2" id="KW-1185">Reference proteome</keyword>
<dbReference type="Proteomes" id="UP000030302">
    <property type="component" value="Chromosome"/>
</dbReference>
<evidence type="ECO:0000313" key="1">
    <source>
        <dbReference type="EMBL" id="AIY41760.1"/>
    </source>
</evidence>
<proteinExistence type="predicted"/>
<protein>
    <submittedName>
        <fullName evidence="1">Uncharacterized protein</fullName>
    </submittedName>
</protein>
<name>A0A0A1FDC6_9BURK</name>
<dbReference type="EMBL" id="CP009962">
    <property type="protein sequence ID" value="AIY41760.1"/>
    <property type="molecule type" value="Genomic_DNA"/>
</dbReference>
<sequence>MPLNSTVRRLTAYRFFHFTPKLLAIARGSSFRIAQFVVLLIF</sequence>
<gene>
    <name evidence="1" type="ORF">LT85_2602</name>
</gene>